<sequence>MLLIALLTAGWDLPVAVADEGTPVVVNCGQPQVKPQHIILTCADNTWAIDNLVWRSWEPDGATGSGIEFKVTCVPNCAQGSSTYSPVTITLKGAAAPDFRYTTAIITNQNTGRSDTWPMQ</sequence>
<reference evidence="1 2" key="1">
    <citation type="submission" date="2017-03" db="EMBL/GenBank/DDBJ databases">
        <title>Genomic insights into Mycobacterium simiae human colonization.</title>
        <authorList>
            <person name="Steffani J.L."/>
            <person name="Brunck M.E."/>
            <person name="Cruz E."/>
            <person name="Montiel R."/>
            <person name="Barona F."/>
        </authorList>
    </citation>
    <scope>NUCLEOTIDE SEQUENCE [LARGE SCALE GENOMIC DNA]</scope>
    <source>
        <strain evidence="1 2">MsiGto</strain>
    </source>
</reference>
<comment type="caution">
    <text evidence="1">The sequence shown here is derived from an EMBL/GenBank/DDBJ whole genome shotgun (WGS) entry which is preliminary data.</text>
</comment>
<dbReference type="EMBL" id="MZZM01000025">
    <property type="protein sequence ID" value="ORJ57783.1"/>
    <property type="molecule type" value="Genomic_DNA"/>
</dbReference>
<proteinExistence type="predicted"/>
<organism evidence="1 2">
    <name type="scientific">Mycobacterium simiae</name>
    <name type="common">Mycobacterium habana</name>
    <dbReference type="NCBI Taxonomy" id="1784"/>
    <lineage>
        <taxon>Bacteria</taxon>
        <taxon>Bacillati</taxon>
        <taxon>Actinomycetota</taxon>
        <taxon>Actinomycetes</taxon>
        <taxon>Mycobacteriales</taxon>
        <taxon>Mycobacteriaceae</taxon>
        <taxon>Mycobacterium</taxon>
        <taxon>Mycobacterium simiae complex</taxon>
    </lineage>
</organism>
<dbReference type="Proteomes" id="UP000193040">
    <property type="component" value="Unassembled WGS sequence"/>
</dbReference>
<dbReference type="AlphaFoldDB" id="A0A1X0XXV0"/>
<gene>
    <name evidence="1" type="ORF">B5M45_19430</name>
</gene>
<accession>A0A1X0XXV0</accession>
<keyword evidence="2" id="KW-1185">Reference proteome</keyword>
<name>A0A1X0XXV0_MYCSI</name>
<dbReference type="RefSeq" id="WP_084952340.1">
    <property type="nucleotide sequence ID" value="NZ_MZZM01000025.1"/>
</dbReference>
<protein>
    <submittedName>
        <fullName evidence="1">Uncharacterized protein</fullName>
    </submittedName>
</protein>
<evidence type="ECO:0000313" key="1">
    <source>
        <dbReference type="EMBL" id="ORJ57783.1"/>
    </source>
</evidence>
<evidence type="ECO:0000313" key="2">
    <source>
        <dbReference type="Proteomes" id="UP000193040"/>
    </source>
</evidence>